<name>A0A225V5C9_9STRA</name>
<evidence type="ECO:0000313" key="2">
    <source>
        <dbReference type="EMBL" id="OWY99609.1"/>
    </source>
</evidence>
<keyword evidence="3" id="KW-1185">Reference proteome</keyword>
<protein>
    <submittedName>
        <fullName evidence="2">Uncharacterized protein</fullName>
    </submittedName>
</protein>
<feature type="compositionally biased region" description="Basic and acidic residues" evidence="1">
    <location>
        <begin position="69"/>
        <end position="81"/>
    </location>
</feature>
<gene>
    <name evidence="2" type="ORF">PHMEG_00029362</name>
</gene>
<evidence type="ECO:0000313" key="3">
    <source>
        <dbReference type="Proteomes" id="UP000198211"/>
    </source>
</evidence>
<dbReference type="OrthoDB" id="125247at2759"/>
<reference evidence="3" key="1">
    <citation type="submission" date="2017-03" db="EMBL/GenBank/DDBJ databases">
        <title>Phytopthora megakarya and P. palmivora, two closely related causual agents of cacao black pod achieved similar genome size and gene model numbers by different mechanisms.</title>
        <authorList>
            <person name="Ali S."/>
            <person name="Shao J."/>
            <person name="Larry D.J."/>
            <person name="Kronmiller B."/>
            <person name="Shen D."/>
            <person name="Strem M.D."/>
            <person name="Melnick R.L."/>
            <person name="Guiltinan M.J."/>
            <person name="Tyler B.M."/>
            <person name="Meinhardt L.W."/>
            <person name="Bailey B.A."/>
        </authorList>
    </citation>
    <scope>NUCLEOTIDE SEQUENCE [LARGE SCALE GENOMIC DNA]</scope>
    <source>
        <strain evidence="3">zdho120</strain>
    </source>
</reference>
<feature type="compositionally biased region" description="Gly residues" evidence="1">
    <location>
        <begin position="135"/>
        <end position="147"/>
    </location>
</feature>
<sequence length="503" mass="55877">MGGGSDVEKPSDPDHPTLDEMLETDRGAASPTPTPEPHYLSYEKDGSKESSTPASSDPAVKPKPKSTPRSKDNPKSPKDTGLEEEEDQESGADTSADSDDDESLDDMLQAQTLMALSRSRSEQRRRDYATPRRTGAGGAVDPGSGGDSDGDDSSNGSGGGGGGSPADPAGMPIVSTMLPRRQFAPDNACIPGRQQTRQYNIADVDPWVIQRINTLTIMTMTLEVLSRALPFRPEWLFPSHLPRSAVSRTRQYCSHLITGQNVRDLMAALPRNVLTGANIPEPMSFEITVDSRLGFLIERYSEVEFQDLIAYWESTHRFPIPSSLIRSNPYLTTFVVERKNRRSHAGARWKQILTLFLIAMREGWCDLDLLLDPYFLHFHKRTDEVAWYPGIEARSANIADPQLNRREPADLIEALAECDAADPWRTHYRLHHAGHPARRIARLAGKFFNMAAPTRYLLLLSHDPDASPGIHFRSSTFQRNTSHFFSRSVFPGILPVCHSSFDP</sequence>
<organism evidence="2 3">
    <name type="scientific">Phytophthora megakarya</name>
    <dbReference type="NCBI Taxonomy" id="4795"/>
    <lineage>
        <taxon>Eukaryota</taxon>
        <taxon>Sar</taxon>
        <taxon>Stramenopiles</taxon>
        <taxon>Oomycota</taxon>
        <taxon>Peronosporomycetes</taxon>
        <taxon>Peronosporales</taxon>
        <taxon>Peronosporaceae</taxon>
        <taxon>Phytophthora</taxon>
    </lineage>
</organism>
<feature type="compositionally biased region" description="Acidic residues" evidence="1">
    <location>
        <begin position="82"/>
        <end position="105"/>
    </location>
</feature>
<feature type="compositionally biased region" description="Basic and acidic residues" evidence="1">
    <location>
        <begin position="119"/>
        <end position="130"/>
    </location>
</feature>
<proteinExistence type="predicted"/>
<evidence type="ECO:0000256" key="1">
    <source>
        <dbReference type="SAM" id="MobiDB-lite"/>
    </source>
</evidence>
<comment type="caution">
    <text evidence="2">The sequence shown here is derived from an EMBL/GenBank/DDBJ whole genome shotgun (WGS) entry which is preliminary data.</text>
</comment>
<dbReference type="Proteomes" id="UP000198211">
    <property type="component" value="Unassembled WGS sequence"/>
</dbReference>
<feature type="region of interest" description="Disordered" evidence="1">
    <location>
        <begin position="1"/>
        <end position="173"/>
    </location>
</feature>
<dbReference type="EMBL" id="NBNE01008321">
    <property type="protein sequence ID" value="OWY99609.1"/>
    <property type="molecule type" value="Genomic_DNA"/>
</dbReference>
<accession>A0A225V5C9</accession>
<feature type="compositionally biased region" description="Basic and acidic residues" evidence="1">
    <location>
        <begin position="1"/>
        <end position="26"/>
    </location>
</feature>
<dbReference type="AlphaFoldDB" id="A0A225V5C9"/>